<reference evidence="2 3" key="1">
    <citation type="journal article" date="2015" name="Stand. Genomic Sci.">
        <title>Genomic Encyclopedia of Bacterial and Archaeal Type Strains, Phase III: the genomes of soil and plant-associated and newly described type strains.</title>
        <authorList>
            <person name="Whitman W.B."/>
            <person name="Woyke T."/>
            <person name="Klenk H.P."/>
            <person name="Zhou Y."/>
            <person name="Lilburn T.G."/>
            <person name="Beck B.J."/>
            <person name="De Vos P."/>
            <person name="Vandamme P."/>
            <person name="Eisen J.A."/>
            <person name="Garrity G."/>
            <person name="Hugenholtz P."/>
            <person name="Kyrpides N.C."/>
        </authorList>
    </citation>
    <scope>NUCLEOTIDE SEQUENCE [LARGE SCALE GENOMIC DNA]</scope>
    <source>
        <strain evidence="2 3">RF6</strain>
    </source>
</reference>
<feature type="compositionally biased region" description="Low complexity" evidence="1">
    <location>
        <begin position="1"/>
        <end position="14"/>
    </location>
</feature>
<evidence type="ECO:0000256" key="1">
    <source>
        <dbReference type="SAM" id="MobiDB-lite"/>
    </source>
</evidence>
<organism evidence="2 3">
    <name type="scientific">Leucobacter luti</name>
    <dbReference type="NCBI Taxonomy" id="340320"/>
    <lineage>
        <taxon>Bacteria</taxon>
        <taxon>Bacillati</taxon>
        <taxon>Actinomycetota</taxon>
        <taxon>Actinomycetes</taxon>
        <taxon>Micrococcales</taxon>
        <taxon>Microbacteriaceae</taxon>
        <taxon>Leucobacter</taxon>
    </lineage>
</organism>
<protein>
    <recommendedName>
        <fullName evidence="4">Cache domain-containing protein</fullName>
    </recommendedName>
</protein>
<gene>
    <name evidence="2" type="ORF">EV139_1396</name>
</gene>
<name>A0A4Q7U0U4_9MICO</name>
<dbReference type="Proteomes" id="UP000291832">
    <property type="component" value="Unassembled WGS sequence"/>
</dbReference>
<dbReference type="CDD" id="cd12913">
    <property type="entry name" value="PDC1_MCP_like"/>
    <property type="match status" value="1"/>
</dbReference>
<sequence>MSAAGAESAGAAGADVHARHPDTDLTPLIDELNAWFSDHFTRLEALAEELIGVLRFDAEQRLELTESARRRLKAIAVRALAEDQTLDGCGLIFARSALGTENGHLEWWVREDETRFARYSFGVVPGGDRYYDYEHHEWFIRAFHDGAPALVGPYIDYLGVETYVVTLTVPATLDGTRIGAVGNDIQVADLEAELLPVLLRTPVEAAVIGRHGNVLFGNSTRFLPGEYVPQDLAGVARVPLGPASAGIQLLHAVPAA</sequence>
<comment type="caution">
    <text evidence="2">The sequence shown here is derived from an EMBL/GenBank/DDBJ whole genome shotgun (WGS) entry which is preliminary data.</text>
</comment>
<dbReference type="Gene3D" id="3.30.450.20">
    <property type="entry name" value="PAS domain"/>
    <property type="match status" value="1"/>
</dbReference>
<keyword evidence="3" id="KW-1185">Reference proteome</keyword>
<accession>A0A4Q7U0U4</accession>
<proteinExistence type="predicted"/>
<evidence type="ECO:0008006" key="4">
    <source>
        <dbReference type="Google" id="ProtNLM"/>
    </source>
</evidence>
<dbReference type="AlphaFoldDB" id="A0A4Q7U0U4"/>
<evidence type="ECO:0000313" key="2">
    <source>
        <dbReference type="EMBL" id="RZT65972.1"/>
    </source>
</evidence>
<feature type="region of interest" description="Disordered" evidence="1">
    <location>
        <begin position="1"/>
        <end position="20"/>
    </location>
</feature>
<evidence type="ECO:0000313" key="3">
    <source>
        <dbReference type="Proteomes" id="UP000291832"/>
    </source>
</evidence>
<dbReference type="EMBL" id="SHKI01000004">
    <property type="protein sequence ID" value="RZT65972.1"/>
    <property type="molecule type" value="Genomic_DNA"/>
</dbReference>
<dbReference type="RefSeq" id="WP_237464445.1">
    <property type="nucleotide sequence ID" value="NZ_QYAG01000001.1"/>
</dbReference>